<evidence type="ECO:0000256" key="6">
    <source>
        <dbReference type="ARBA" id="ARBA00022679"/>
    </source>
</evidence>
<gene>
    <name evidence="19" type="ORF">JOC48_000978</name>
</gene>
<comment type="catalytic activity">
    <reaction evidence="14">
        <text>[GlcNAc-(1-&gt;4)-Mur2Ac(oyl-L-Ala-gamma-D-Glu-L-Lys-D-Ala-D-Ala)](n)-di-trans,octa-cis-undecaprenyl diphosphate + beta-D-GlcNAc-(1-&gt;4)-Mur2Ac(oyl-L-Ala-gamma-D-Glu-L-Lys-D-Ala-D-Ala)-di-trans,octa-cis-undecaprenyl diphosphate = [GlcNAc-(1-&gt;4)-Mur2Ac(oyl-L-Ala-gamma-D-Glu-L-Lys-D-Ala-D-Ala)](n+1)-di-trans,octa-cis-undecaprenyl diphosphate + di-trans,octa-cis-undecaprenyl diphosphate + H(+)</text>
        <dbReference type="Rhea" id="RHEA:23708"/>
        <dbReference type="Rhea" id="RHEA-COMP:9602"/>
        <dbReference type="Rhea" id="RHEA-COMP:9603"/>
        <dbReference type="ChEBI" id="CHEBI:15378"/>
        <dbReference type="ChEBI" id="CHEBI:58405"/>
        <dbReference type="ChEBI" id="CHEBI:60033"/>
        <dbReference type="ChEBI" id="CHEBI:78435"/>
        <dbReference type="EC" id="2.4.99.28"/>
    </reaction>
</comment>
<dbReference type="EMBL" id="JAFBDR010000004">
    <property type="protein sequence ID" value="MBM7570500.1"/>
    <property type="molecule type" value="Genomic_DNA"/>
</dbReference>
<evidence type="ECO:0000256" key="9">
    <source>
        <dbReference type="ARBA" id="ARBA00022984"/>
    </source>
</evidence>
<dbReference type="RefSeq" id="WP_204497934.1">
    <property type="nucleotide sequence ID" value="NZ_JAFBDR010000004.1"/>
</dbReference>
<keyword evidence="16" id="KW-1133">Transmembrane helix</keyword>
<dbReference type="SUPFAM" id="SSF53955">
    <property type="entry name" value="Lysozyme-like"/>
    <property type="match status" value="1"/>
</dbReference>
<comment type="subcellular location">
    <subcellularLocation>
        <location evidence="1">Cell membrane</location>
    </subcellularLocation>
</comment>
<evidence type="ECO:0000259" key="17">
    <source>
        <dbReference type="Pfam" id="PF00905"/>
    </source>
</evidence>
<keyword evidence="2" id="KW-1003">Cell membrane</keyword>
<keyword evidence="5" id="KW-0328">Glycosyltransferase</keyword>
<keyword evidence="6" id="KW-0808">Transferase</keyword>
<evidence type="ECO:0000313" key="20">
    <source>
        <dbReference type="Proteomes" id="UP001296943"/>
    </source>
</evidence>
<evidence type="ECO:0000256" key="1">
    <source>
        <dbReference type="ARBA" id="ARBA00004236"/>
    </source>
</evidence>
<comment type="catalytic activity">
    <reaction evidence="13">
        <text>Preferential cleavage: (Ac)2-L-Lys-D-Ala-|-D-Ala. Also transpeptidation of peptidyl-alanyl moieties that are N-acyl substituents of D-alanine.</text>
        <dbReference type="EC" id="3.4.16.4"/>
    </reaction>
</comment>
<dbReference type="Gene3D" id="3.40.710.10">
    <property type="entry name" value="DD-peptidase/beta-lactamase superfamily"/>
    <property type="match status" value="1"/>
</dbReference>
<protein>
    <submittedName>
        <fullName evidence="19">1A family penicillin-binding protein</fullName>
    </submittedName>
</protein>
<dbReference type="SUPFAM" id="SSF56601">
    <property type="entry name" value="beta-lactamase/transpeptidase-like"/>
    <property type="match status" value="1"/>
</dbReference>
<name>A0ABS2MX92_9BACI</name>
<reference evidence="19 20" key="1">
    <citation type="submission" date="2021-01" db="EMBL/GenBank/DDBJ databases">
        <title>Genomic Encyclopedia of Type Strains, Phase IV (KMG-IV): sequencing the most valuable type-strain genomes for metagenomic binning, comparative biology and taxonomic classification.</title>
        <authorList>
            <person name="Goeker M."/>
        </authorList>
    </citation>
    <scope>NUCLEOTIDE SEQUENCE [LARGE SCALE GENOMIC DNA]</scope>
    <source>
        <strain evidence="19 20">DSM 23711</strain>
    </source>
</reference>
<evidence type="ECO:0000313" key="19">
    <source>
        <dbReference type="EMBL" id="MBM7570500.1"/>
    </source>
</evidence>
<evidence type="ECO:0000256" key="13">
    <source>
        <dbReference type="ARBA" id="ARBA00034000"/>
    </source>
</evidence>
<evidence type="ECO:0000256" key="14">
    <source>
        <dbReference type="ARBA" id="ARBA00049902"/>
    </source>
</evidence>
<dbReference type="Pfam" id="PF00905">
    <property type="entry name" value="Transpeptidase"/>
    <property type="match status" value="1"/>
</dbReference>
<keyword evidence="16" id="KW-0812">Transmembrane</keyword>
<feature type="region of interest" description="Disordered" evidence="15">
    <location>
        <begin position="659"/>
        <end position="679"/>
    </location>
</feature>
<evidence type="ECO:0000256" key="2">
    <source>
        <dbReference type="ARBA" id="ARBA00022475"/>
    </source>
</evidence>
<dbReference type="InterPro" id="IPR001264">
    <property type="entry name" value="Glyco_trans_51"/>
</dbReference>
<evidence type="ECO:0000256" key="8">
    <source>
        <dbReference type="ARBA" id="ARBA00022960"/>
    </source>
</evidence>
<keyword evidence="10 16" id="KW-0472">Membrane</keyword>
<evidence type="ECO:0000256" key="12">
    <source>
        <dbReference type="ARBA" id="ARBA00023316"/>
    </source>
</evidence>
<feature type="domain" description="Glycosyl transferase family 51" evidence="18">
    <location>
        <begin position="63"/>
        <end position="237"/>
    </location>
</feature>
<dbReference type="Gene3D" id="1.10.3810.10">
    <property type="entry name" value="Biosynthetic peptidoglycan transglycosylase-like"/>
    <property type="match status" value="1"/>
</dbReference>
<dbReference type="Proteomes" id="UP001296943">
    <property type="component" value="Unassembled WGS sequence"/>
</dbReference>
<feature type="compositionally biased region" description="Basic and acidic residues" evidence="15">
    <location>
        <begin position="661"/>
        <end position="679"/>
    </location>
</feature>
<evidence type="ECO:0000256" key="7">
    <source>
        <dbReference type="ARBA" id="ARBA00022801"/>
    </source>
</evidence>
<dbReference type="Pfam" id="PF00912">
    <property type="entry name" value="Transgly"/>
    <property type="match status" value="1"/>
</dbReference>
<organism evidence="19 20">
    <name type="scientific">Aquibacillus albus</name>
    <dbReference type="NCBI Taxonomy" id="1168171"/>
    <lineage>
        <taxon>Bacteria</taxon>
        <taxon>Bacillati</taxon>
        <taxon>Bacillota</taxon>
        <taxon>Bacilli</taxon>
        <taxon>Bacillales</taxon>
        <taxon>Bacillaceae</taxon>
        <taxon>Aquibacillus</taxon>
    </lineage>
</organism>
<comment type="caution">
    <text evidence="19">The sequence shown here is derived from an EMBL/GenBank/DDBJ whole genome shotgun (WGS) entry which is preliminary data.</text>
</comment>
<evidence type="ECO:0000259" key="18">
    <source>
        <dbReference type="Pfam" id="PF00912"/>
    </source>
</evidence>
<dbReference type="InterPro" id="IPR001460">
    <property type="entry name" value="PCN-bd_Tpept"/>
</dbReference>
<evidence type="ECO:0000256" key="5">
    <source>
        <dbReference type="ARBA" id="ARBA00022676"/>
    </source>
</evidence>
<dbReference type="PANTHER" id="PTHR32282">
    <property type="entry name" value="BINDING PROTEIN TRANSPEPTIDASE, PUTATIVE-RELATED"/>
    <property type="match status" value="1"/>
</dbReference>
<keyword evidence="12" id="KW-0961">Cell wall biogenesis/degradation</keyword>
<evidence type="ECO:0000256" key="16">
    <source>
        <dbReference type="SAM" id="Phobius"/>
    </source>
</evidence>
<keyword evidence="8" id="KW-0133">Cell shape</keyword>
<keyword evidence="4" id="KW-0645">Protease</keyword>
<evidence type="ECO:0000256" key="3">
    <source>
        <dbReference type="ARBA" id="ARBA00022645"/>
    </source>
</evidence>
<evidence type="ECO:0000256" key="15">
    <source>
        <dbReference type="SAM" id="MobiDB-lite"/>
    </source>
</evidence>
<dbReference type="NCBIfam" id="TIGR02074">
    <property type="entry name" value="PBP_1a_fam"/>
    <property type="match status" value="1"/>
</dbReference>
<dbReference type="InterPro" id="IPR036950">
    <property type="entry name" value="PBP_transglycosylase"/>
</dbReference>
<keyword evidence="7" id="KW-0378">Hydrolase</keyword>
<sequence length="693" mass="78398">MFRSVKKMLAKIKNRQLRWLLISFCFIAISMVIFVVALFTYTYSLGPPALTNNQNTVYYSQNGKVIGEEHGLENRYWVGLDHIDEDLIQATLTTEDRNFYNHPGFDFKRILGAAIQDIRSLSMEQGASTITQQYARNLYLTHDKTWKRKIKEAFYTIRLEMFYSKDEILEGYLNTIYYGHGAYGVEAASRYFFDKSANDLSIAEAAMLAAIPKGPSYYSPFNHAENAERRKNQIVANLAKQHVISEAEADAAMQEALSFTEPNEQSKKAIAPYFQDEVLRELQHVLNKTKEEIRSGGYQVYTTLHIDKQLTLEKTVEKTISSDTELQVGALAVNHQTGAILSMVGGKDYNESPFNRAVQAKRMPGSTFKPFLYYAALENGYTPTTTLMSKPTDFELANGTVYQPSNYNGYYADEPITLAEAIALSDNIYAVKTNLFLTPERLVETAKQFGIKSNLQPYPSLALGTASVSVKEMTRGYSMIANGGKEIDPYTIEKVTDAEGNVLYERPEKEQKSVFDPRQTFILTHLMTGMFDESLSSYMRVTGAAISDELGRQYAGKSGTTKTDSWMIGFSPEVVTSVWTGYDNNIPIEKTKEQRYAKQIWAGYMEKIHEGKPLRTFQVPDGVVGAYVDTESGNLATPYCDNHRLMYFLEGTEPTSYCTAHKPDDAESGLDDKKEKDSEDKRGFFKRLLDFFR</sequence>
<keyword evidence="3" id="KW-0121">Carboxypeptidase</keyword>
<dbReference type="InterPro" id="IPR050396">
    <property type="entry name" value="Glycosyltr_51/Transpeptidase"/>
</dbReference>
<evidence type="ECO:0000256" key="11">
    <source>
        <dbReference type="ARBA" id="ARBA00023268"/>
    </source>
</evidence>
<evidence type="ECO:0000256" key="4">
    <source>
        <dbReference type="ARBA" id="ARBA00022670"/>
    </source>
</evidence>
<evidence type="ECO:0000256" key="10">
    <source>
        <dbReference type="ARBA" id="ARBA00023136"/>
    </source>
</evidence>
<proteinExistence type="predicted"/>
<feature type="transmembrane region" description="Helical" evidence="16">
    <location>
        <begin position="20"/>
        <end position="43"/>
    </location>
</feature>
<dbReference type="PANTHER" id="PTHR32282:SF11">
    <property type="entry name" value="PENICILLIN-BINDING PROTEIN 1B"/>
    <property type="match status" value="1"/>
</dbReference>
<dbReference type="InterPro" id="IPR023346">
    <property type="entry name" value="Lysozyme-like_dom_sf"/>
</dbReference>
<dbReference type="InterPro" id="IPR012338">
    <property type="entry name" value="Beta-lactam/transpept-like"/>
</dbReference>
<accession>A0ABS2MX92</accession>
<keyword evidence="20" id="KW-1185">Reference proteome</keyword>
<feature type="domain" description="Penicillin-binding protein transpeptidase" evidence="17">
    <location>
        <begin position="329"/>
        <end position="582"/>
    </location>
</feature>
<keyword evidence="9" id="KW-0573">Peptidoglycan synthesis</keyword>
<keyword evidence="11" id="KW-0511">Multifunctional enzyme</keyword>